<dbReference type="InterPro" id="IPR011260">
    <property type="entry name" value="RNAP_asu_C"/>
</dbReference>
<dbReference type="OrthoDB" id="7950977at2"/>
<protein>
    <submittedName>
        <fullName evidence="2">DNA-binding protein</fullName>
    </submittedName>
</protein>
<keyword evidence="2" id="KW-0238">DNA-binding</keyword>
<evidence type="ECO:0000259" key="1">
    <source>
        <dbReference type="Pfam" id="PF03118"/>
    </source>
</evidence>
<keyword evidence="3" id="KW-1185">Reference proteome</keyword>
<dbReference type="GO" id="GO:0006351">
    <property type="term" value="P:DNA-templated transcription"/>
    <property type="evidence" value="ECO:0007669"/>
    <property type="project" value="InterPro"/>
</dbReference>
<comment type="caution">
    <text evidence="2">The sequence shown here is derived from an EMBL/GenBank/DDBJ whole genome shotgun (WGS) entry which is preliminary data.</text>
</comment>
<dbReference type="GO" id="GO:0003677">
    <property type="term" value="F:DNA binding"/>
    <property type="evidence" value="ECO:0007669"/>
    <property type="project" value="UniProtKB-KW"/>
</dbReference>
<accession>A0A559J8S8</accession>
<sequence>MNNDLPRLGQPAVRALRNAGITNLQQLTQYKESEISQLHGIGRNALKQLSEALEQKGLTFKR</sequence>
<dbReference type="Gene3D" id="1.10.150.20">
    <property type="entry name" value="5' to 3' exonuclease, C-terminal subdomain"/>
    <property type="match status" value="1"/>
</dbReference>
<name>A0A559J8S8_9BACL</name>
<organism evidence="2 3">
    <name type="scientific">Cohnella terricola</name>
    <dbReference type="NCBI Taxonomy" id="1289167"/>
    <lineage>
        <taxon>Bacteria</taxon>
        <taxon>Bacillati</taxon>
        <taxon>Bacillota</taxon>
        <taxon>Bacilli</taxon>
        <taxon>Bacillales</taxon>
        <taxon>Paenibacillaceae</taxon>
        <taxon>Cohnella</taxon>
    </lineage>
</organism>
<dbReference type="GO" id="GO:0003899">
    <property type="term" value="F:DNA-directed RNA polymerase activity"/>
    <property type="evidence" value="ECO:0007669"/>
    <property type="project" value="InterPro"/>
</dbReference>
<dbReference type="Proteomes" id="UP000316330">
    <property type="component" value="Unassembled WGS sequence"/>
</dbReference>
<dbReference type="Pfam" id="PF03118">
    <property type="entry name" value="RNA_pol_A_CTD"/>
    <property type="match status" value="1"/>
</dbReference>
<evidence type="ECO:0000313" key="2">
    <source>
        <dbReference type="EMBL" id="TVX96299.1"/>
    </source>
</evidence>
<evidence type="ECO:0000313" key="3">
    <source>
        <dbReference type="Proteomes" id="UP000316330"/>
    </source>
</evidence>
<dbReference type="EMBL" id="VNJJ01000017">
    <property type="protein sequence ID" value="TVX96299.1"/>
    <property type="molecule type" value="Genomic_DNA"/>
</dbReference>
<reference evidence="2 3" key="1">
    <citation type="submission" date="2019-07" db="EMBL/GenBank/DDBJ databases">
        <authorList>
            <person name="Kim J."/>
        </authorList>
    </citation>
    <scope>NUCLEOTIDE SEQUENCE [LARGE SCALE GENOMIC DNA]</scope>
    <source>
        <strain evidence="2 3">G13</strain>
    </source>
</reference>
<dbReference type="AlphaFoldDB" id="A0A559J8S8"/>
<feature type="domain" description="RNA polymerase alpha subunit C-terminal" evidence="1">
    <location>
        <begin position="12"/>
        <end position="54"/>
    </location>
</feature>
<proteinExistence type="predicted"/>
<dbReference type="SUPFAM" id="SSF47789">
    <property type="entry name" value="C-terminal domain of RNA polymerase alpha subunit"/>
    <property type="match status" value="1"/>
</dbReference>
<dbReference type="RefSeq" id="WP_144706394.1">
    <property type="nucleotide sequence ID" value="NZ_VNJJ01000017.1"/>
</dbReference>
<gene>
    <name evidence="2" type="ORF">FPZ45_21585</name>
</gene>